<feature type="compositionally biased region" description="Low complexity" evidence="1">
    <location>
        <begin position="50"/>
        <end position="63"/>
    </location>
</feature>
<dbReference type="Proteomes" id="UP000435112">
    <property type="component" value="Unassembled WGS sequence"/>
</dbReference>
<proteinExistence type="predicted"/>
<protein>
    <submittedName>
        <fullName evidence="2">Uncharacterized protein</fullName>
    </submittedName>
</protein>
<gene>
    <name evidence="2" type="ORF">PR002_g15561</name>
</gene>
<evidence type="ECO:0000313" key="2">
    <source>
        <dbReference type="EMBL" id="KAE9009660.1"/>
    </source>
</evidence>
<accession>A0A6A3KRI5</accession>
<feature type="compositionally biased region" description="Basic residues" evidence="1">
    <location>
        <begin position="79"/>
        <end position="89"/>
    </location>
</feature>
<evidence type="ECO:0000313" key="3">
    <source>
        <dbReference type="Proteomes" id="UP000435112"/>
    </source>
</evidence>
<dbReference type="EMBL" id="QXFU01001139">
    <property type="protein sequence ID" value="KAE9009660.1"/>
    <property type="molecule type" value="Genomic_DNA"/>
</dbReference>
<organism evidence="2 3">
    <name type="scientific">Phytophthora rubi</name>
    <dbReference type="NCBI Taxonomy" id="129364"/>
    <lineage>
        <taxon>Eukaryota</taxon>
        <taxon>Sar</taxon>
        <taxon>Stramenopiles</taxon>
        <taxon>Oomycota</taxon>
        <taxon>Peronosporomycetes</taxon>
        <taxon>Peronosporales</taxon>
        <taxon>Peronosporaceae</taxon>
        <taxon>Phytophthora</taxon>
    </lineage>
</organism>
<name>A0A6A3KRI5_9STRA</name>
<dbReference type="AlphaFoldDB" id="A0A6A3KRI5"/>
<feature type="compositionally biased region" description="Polar residues" evidence="1">
    <location>
        <begin position="64"/>
        <end position="76"/>
    </location>
</feature>
<comment type="caution">
    <text evidence="2">The sequence shown here is derived from an EMBL/GenBank/DDBJ whole genome shotgun (WGS) entry which is preliminary data.</text>
</comment>
<evidence type="ECO:0000256" key="1">
    <source>
        <dbReference type="SAM" id="MobiDB-lite"/>
    </source>
</evidence>
<sequence length="111" mass="11584">MTTAGETTGSARDARALRRASLSPTAMTPTQSKRQRTAAEMTLDTGNGGRARLAAASVRVASGNAPQHRQSNTGSSPAIRHRHGSNRFGRHWLGTATVNIATINTTATSTA</sequence>
<reference evidence="2 3" key="1">
    <citation type="submission" date="2018-09" db="EMBL/GenBank/DDBJ databases">
        <title>Genomic investigation of the strawberry pathogen Phytophthora fragariae indicates pathogenicity is determined by transcriptional variation in three key races.</title>
        <authorList>
            <person name="Adams T.M."/>
            <person name="Armitage A.D."/>
            <person name="Sobczyk M.K."/>
            <person name="Bates H.J."/>
            <person name="Dunwell J.M."/>
            <person name="Nellist C.F."/>
            <person name="Harrison R.J."/>
        </authorList>
    </citation>
    <scope>NUCLEOTIDE SEQUENCE [LARGE SCALE GENOMIC DNA]</scope>
    <source>
        <strain evidence="2 3">SCRP324</strain>
    </source>
</reference>
<feature type="region of interest" description="Disordered" evidence="1">
    <location>
        <begin position="1"/>
        <end position="89"/>
    </location>
</feature>